<evidence type="ECO:0008006" key="3">
    <source>
        <dbReference type="Google" id="ProtNLM"/>
    </source>
</evidence>
<dbReference type="EMBL" id="BMLW01000002">
    <property type="protein sequence ID" value="GGP08576.1"/>
    <property type="molecule type" value="Genomic_DNA"/>
</dbReference>
<dbReference type="SUPFAM" id="SSF56300">
    <property type="entry name" value="Metallo-dependent phosphatases"/>
    <property type="match status" value="1"/>
</dbReference>
<protein>
    <recommendedName>
        <fullName evidence="3">Serine/threonine protein phosphatase</fullName>
    </recommendedName>
</protein>
<dbReference type="InterPro" id="IPR029052">
    <property type="entry name" value="Metallo-depent_PP-like"/>
</dbReference>
<comment type="caution">
    <text evidence="1">The sequence shown here is derived from an EMBL/GenBank/DDBJ whole genome shotgun (WGS) entry which is preliminary data.</text>
</comment>
<keyword evidence="2" id="KW-1185">Reference proteome</keyword>
<accession>A0ABQ2NS79</accession>
<name>A0ABQ2NS79_9BACI</name>
<sequence>MTMIYAISDIHGCYEAMLDTLNMEVCNRTARIYMEIPGGNKFIL</sequence>
<evidence type="ECO:0000313" key="1">
    <source>
        <dbReference type="EMBL" id="GGP08576.1"/>
    </source>
</evidence>
<organism evidence="1 2">
    <name type="scientific">Oceanobacillus neutriphilus</name>
    <dbReference type="NCBI Taxonomy" id="531815"/>
    <lineage>
        <taxon>Bacteria</taxon>
        <taxon>Bacillati</taxon>
        <taxon>Bacillota</taxon>
        <taxon>Bacilli</taxon>
        <taxon>Bacillales</taxon>
        <taxon>Bacillaceae</taxon>
        <taxon>Oceanobacillus</taxon>
    </lineage>
</organism>
<proteinExistence type="predicted"/>
<dbReference type="Proteomes" id="UP000641206">
    <property type="component" value="Unassembled WGS sequence"/>
</dbReference>
<dbReference type="RefSeq" id="WP_268239012.1">
    <property type="nucleotide sequence ID" value="NZ_BMLW01000002.1"/>
</dbReference>
<evidence type="ECO:0000313" key="2">
    <source>
        <dbReference type="Proteomes" id="UP000641206"/>
    </source>
</evidence>
<gene>
    <name evidence="1" type="ORF">GCM10011346_09170</name>
</gene>
<reference evidence="2" key="1">
    <citation type="journal article" date="2019" name="Int. J. Syst. Evol. Microbiol.">
        <title>The Global Catalogue of Microorganisms (GCM) 10K type strain sequencing project: providing services to taxonomists for standard genome sequencing and annotation.</title>
        <authorList>
            <consortium name="The Broad Institute Genomics Platform"/>
            <consortium name="The Broad Institute Genome Sequencing Center for Infectious Disease"/>
            <person name="Wu L."/>
            <person name="Ma J."/>
        </authorList>
    </citation>
    <scope>NUCLEOTIDE SEQUENCE [LARGE SCALE GENOMIC DNA]</scope>
    <source>
        <strain evidence="2">CGMCC 1.7693</strain>
    </source>
</reference>